<dbReference type="Proteomes" id="UP000007813">
    <property type="component" value="Unassembled WGS sequence"/>
</dbReference>
<reference evidence="2 3" key="1">
    <citation type="journal article" date="2012" name="J. Bacteriol.">
        <title>Draft Genome Sequence of the Extremely Halophilic Archaeon Halogranum salarium B-1T.</title>
        <authorList>
            <person name="Kim K.K."/>
            <person name="Lee K.C."/>
            <person name="Lee J.S."/>
        </authorList>
    </citation>
    <scope>NUCLEOTIDE SEQUENCE [LARGE SCALE GENOMIC DNA]</scope>
    <source>
        <strain evidence="2 3">B-1</strain>
    </source>
</reference>
<keyword evidence="1" id="KW-0812">Transmembrane</keyword>
<evidence type="ECO:0000313" key="2">
    <source>
        <dbReference type="EMBL" id="EJN61433.1"/>
    </source>
</evidence>
<name>J3A772_9EURY</name>
<comment type="caution">
    <text evidence="2">The sequence shown here is derived from an EMBL/GenBank/DDBJ whole genome shotgun (WGS) entry which is preliminary data.</text>
</comment>
<evidence type="ECO:0000256" key="1">
    <source>
        <dbReference type="SAM" id="Phobius"/>
    </source>
</evidence>
<protein>
    <submittedName>
        <fullName evidence="2">Uncharacterized protein</fullName>
    </submittedName>
</protein>
<keyword evidence="1" id="KW-1133">Transmembrane helix</keyword>
<dbReference type="AlphaFoldDB" id="J3A772"/>
<evidence type="ECO:0000313" key="3">
    <source>
        <dbReference type="Proteomes" id="UP000007813"/>
    </source>
</evidence>
<keyword evidence="1" id="KW-0472">Membrane</keyword>
<dbReference type="EMBL" id="ALJD01000002">
    <property type="protein sequence ID" value="EJN61433.1"/>
    <property type="molecule type" value="Genomic_DNA"/>
</dbReference>
<feature type="transmembrane region" description="Helical" evidence="1">
    <location>
        <begin position="12"/>
        <end position="33"/>
    </location>
</feature>
<sequence>MAQPTTGQRRLLYGLFAIAIFMTILGIVVIWFLSGGA</sequence>
<organism evidence="2 3">
    <name type="scientific">Halogranum salarium B-1</name>
    <dbReference type="NCBI Taxonomy" id="1210908"/>
    <lineage>
        <taxon>Archaea</taxon>
        <taxon>Methanobacteriati</taxon>
        <taxon>Methanobacteriota</taxon>
        <taxon>Stenosarchaea group</taxon>
        <taxon>Halobacteria</taxon>
        <taxon>Halobacteriales</taxon>
        <taxon>Haloferacaceae</taxon>
    </lineage>
</organism>
<proteinExistence type="predicted"/>
<gene>
    <name evidence="2" type="ORF">HSB1_04740</name>
</gene>
<accession>J3A772</accession>